<evidence type="ECO:0000313" key="2">
    <source>
        <dbReference type="Proteomes" id="UP000233786"/>
    </source>
</evidence>
<comment type="caution">
    <text evidence="1">The sequence shown here is derived from an EMBL/GenBank/DDBJ whole genome shotgun (WGS) entry which is preliminary data.</text>
</comment>
<accession>A0A2N3XRV6</accession>
<keyword evidence="2" id="KW-1185">Reference proteome</keyword>
<name>A0A2N3XRV6_SACSN</name>
<proteinExistence type="predicted"/>
<dbReference type="EMBL" id="PJNB01000001">
    <property type="protein sequence ID" value="PKW13372.1"/>
    <property type="molecule type" value="Genomic_DNA"/>
</dbReference>
<sequence>MMLDLLAIPASGEDANGWQRSRTALLRGVTGGPWRGAAARSR</sequence>
<evidence type="ECO:0000313" key="1">
    <source>
        <dbReference type="EMBL" id="PKW13372.1"/>
    </source>
</evidence>
<dbReference type="Proteomes" id="UP000233786">
    <property type="component" value="Unassembled WGS sequence"/>
</dbReference>
<dbReference type="AlphaFoldDB" id="A0A2N3XRV6"/>
<gene>
    <name evidence="1" type="ORF">A8926_0896</name>
</gene>
<reference evidence="1" key="1">
    <citation type="submission" date="2017-12" db="EMBL/GenBank/DDBJ databases">
        <title>Sequencing the genomes of 1000 Actinobacteria strains.</title>
        <authorList>
            <person name="Klenk H.-P."/>
        </authorList>
    </citation>
    <scope>NUCLEOTIDE SEQUENCE [LARGE SCALE GENOMIC DNA]</scope>
    <source>
        <strain evidence="1">DSM 44228</strain>
    </source>
</reference>
<organism evidence="1 2">
    <name type="scientific">Saccharopolyspora spinosa</name>
    <dbReference type="NCBI Taxonomy" id="60894"/>
    <lineage>
        <taxon>Bacteria</taxon>
        <taxon>Bacillati</taxon>
        <taxon>Actinomycetota</taxon>
        <taxon>Actinomycetes</taxon>
        <taxon>Pseudonocardiales</taxon>
        <taxon>Pseudonocardiaceae</taxon>
        <taxon>Saccharopolyspora</taxon>
    </lineage>
</organism>
<protein>
    <submittedName>
        <fullName evidence="1">Uncharacterized protein</fullName>
    </submittedName>
</protein>